<feature type="transmembrane region" description="Helical" evidence="2">
    <location>
        <begin position="174"/>
        <end position="196"/>
    </location>
</feature>
<dbReference type="CDD" id="cd06577">
    <property type="entry name" value="PASTA_pknB"/>
    <property type="match status" value="3"/>
</dbReference>
<dbReference type="Pfam" id="PF03793">
    <property type="entry name" value="PASTA"/>
    <property type="match status" value="3"/>
</dbReference>
<dbReference type="InterPro" id="IPR005543">
    <property type="entry name" value="PASTA_dom"/>
</dbReference>
<dbReference type="Gene3D" id="3.30.10.20">
    <property type="match status" value="3"/>
</dbReference>
<feature type="domain" description="PASTA" evidence="3">
    <location>
        <begin position="262"/>
        <end position="327"/>
    </location>
</feature>
<gene>
    <name evidence="4" type="ORF">CE91St30_17420</name>
</gene>
<protein>
    <recommendedName>
        <fullName evidence="3">PASTA domain-containing protein</fullName>
    </recommendedName>
</protein>
<keyword evidence="2" id="KW-1133">Transmembrane helix</keyword>
<sequence>MICPKCSFENIPGAKFCSECGSPLTDSGKIAGLSVEPEKHADSPRGDLDTSKIPDIRIPGVNADETDAPVGQGVLDQSGEDGFDFDPIDDEEEPEYGDWGPYAYDPDSDGTTKRIQDTRGIDEFLVEPGYTPPAPAWKTGDTMEMPKVEGGATPQKKEFKAPGAEKKRGGKGRFVIIGLIVVLVACAAAAGITYSMELWGGKTVPNVEGMQKQQAIDELEALGFTVRTTEVKSDDAADTVLLMDPNAGSRMEEGTEIVLHLAVNRAVPSVVGMTQEEAAGAFEAEGLENIEYVTEKSNEAEGTVLSVDPEAGAKALSNQKITVTVAEAYIVPDVAGMSESEALAALADAGYSGYSTYVYAENPEGTAIGTDPEAGSKIASGTDVGVMIAKSRANEVIALTNDYLGSAGTVTIGGTTYEIVSVDGSTTYKGDNTTETSVTVRAMTTLDGETVYGSSKQRTITIVWSSENTVESVS</sequence>
<dbReference type="Pfam" id="PF13240">
    <property type="entry name" value="Zn_Ribbon_1"/>
    <property type="match status" value="1"/>
</dbReference>
<evidence type="ECO:0000259" key="3">
    <source>
        <dbReference type="PROSITE" id="PS51178"/>
    </source>
</evidence>
<proteinExistence type="predicted"/>
<dbReference type="InterPro" id="IPR026870">
    <property type="entry name" value="Zinc_ribbon_dom"/>
</dbReference>
<evidence type="ECO:0000313" key="4">
    <source>
        <dbReference type="EMBL" id="BDE96409.1"/>
    </source>
</evidence>
<name>A0ABM7WJ99_9ACTN</name>
<dbReference type="PROSITE" id="PS51178">
    <property type="entry name" value="PASTA"/>
    <property type="match status" value="2"/>
</dbReference>
<dbReference type="EMBL" id="AP025564">
    <property type="protein sequence ID" value="BDE96409.1"/>
    <property type="molecule type" value="Genomic_DNA"/>
</dbReference>
<dbReference type="Proteomes" id="UP001320544">
    <property type="component" value="Chromosome"/>
</dbReference>
<accession>A0ABM7WJ99</accession>
<keyword evidence="5" id="KW-1185">Reference proteome</keyword>
<keyword evidence="2" id="KW-0812">Transmembrane</keyword>
<evidence type="ECO:0000256" key="1">
    <source>
        <dbReference type="SAM" id="MobiDB-lite"/>
    </source>
</evidence>
<dbReference type="RefSeq" id="WP_244385724.1">
    <property type="nucleotide sequence ID" value="NZ_AP025564.1"/>
</dbReference>
<feature type="compositionally biased region" description="Basic and acidic residues" evidence="1">
    <location>
        <begin position="36"/>
        <end position="55"/>
    </location>
</feature>
<evidence type="ECO:0000256" key="2">
    <source>
        <dbReference type="SAM" id="Phobius"/>
    </source>
</evidence>
<organism evidence="4 5">
    <name type="scientific">Raoultibacter timonensis</name>
    <dbReference type="NCBI Taxonomy" id="1907662"/>
    <lineage>
        <taxon>Bacteria</taxon>
        <taxon>Bacillati</taxon>
        <taxon>Actinomycetota</taxon>
        <taxon>Coriobacteriia</taxon>
        <taxon>Eggerthellales</taxon>
        <taxon>Eggerthellaceae</taxon>
        <taxon>Raoultibacter</taxon>
    </lineage>
</organism>
<reference evidence="4 5" key="1">
    <citation type="submission" date="2022-01" db="EMBL/GenBank/DDBJ databases">
        <title>Novel bile acid biosynthetic pathways are enriched in the microbiome of centenarians.</title>
        <authorList>
            <person name="Sato Y."/>
            <person name="Atarashi K."/>
            <person name="Plichta R.D."/>
            <person name="Arai Y."/>
            <person name="Sasajima S."/>
            <person name="Kearney M.S."/>
            <person name="Suda W."/>
            <person name="Takeshita K."/>
            <person name="Sasaki T."/>
            <person name="Okamoto S."/>
            <person name="Skelly N.A."/>
            <person name="Okamura Y."/>
            <person name="Vlamakis H."/>
            <person name="Li Y."/>
            <person name="Tanoue T."/>
            <person name="Takei H."/>
            <person name="Nittono H."/>
            <person name="Narushima S."/>
            <person name="Irie J."/>
            <person name="Itoh H."/>
            <person name="Moriya K."/>
            <person name="Sugiura Y."/>
            <person name="Suematsu M."/>
            <person name="Moritoki N."/>
            <person name="Shibata S."/>
            <person name="Littman R.D."/>
            <person name="Fischbach A.M."/>
            <person name="Uwamino Y."/>
            <person name="Inoue T."/>
            <person name="Honda A."/>
            <person name="Hattori M."/>
            <person name="Murai T."/>
            <person name="Xavier J.R."/>
            <person name="Hirose N."/>
            <person name="Honda K."/>
        </authorList>
    </citation>
    <scope>NUCLEOTIDE SEQUENCE [LARGE SCALE GENOMIC DNA]</scope>
    <source>
        <strain evidence="4 5">CE91-St30</strain>
    </source>
</reference>
<keyword evidence="2" id="KW-0472">Membrane</keyword>
<feature type="region of interest" description="Disordered" evidence="1">
    <location>
        <begin position="27"/>
        <end position="111"/>
    </location>
</feature>
<feature type="compositionally biased region" description="Acidic residues" evidence="1">
    <location>
        <begin position="78"/>
        <end position="96"/>
    </location>
</feature>
<evidence type="ECO:0000313" key="5">
    <source>
        <dbReference type="Proteomes" id="UP001320544"/>
    </source>
</evidence>
<feature type="domain" description="PASTA" evidence="3">
    <location>
        <begin position="201"/>
        <end position="261"/>
    </location>
</feature>
<dbReference type="SMART" id="SM00740">
    <property type="entry name" value="PASTA"/>
    <property type="match status" value="3"/>
</dbReference>